<reference evidence="2 3" key="1">
    <citation type="submission" date="2016-07" db="EMBL/GenBank/DDBJ databases">
        <title>Pervasive Adenine N6-methylation of Active Genes in Fungi.</title>
        <authorList>
            <consortium name="DOE Joint Genome Institute"/>
            <person name="Mondo S.J."/>
            <person name="Dannebaum R.O."/>
            <person name="Kuo R.C."/>
            <person name="Labutti K."/>
            <person name="Haridas S."/>
            <person name="Kuo A."/>
            <person name="Salamov A."/>
            <person name="Ahrendt S.R."/>
            <person name="Lipzen A."/>
            <person name="Sullivan W."/>
            <person name="Andreopoulos W.B."/>
            <person name="Clum A."/>
            <person name="Lindquist E."/>
            <person name="Daum C."/>
            <person name="Ramamoorthy G.K."/>
            <person name="Gryganskyi A."/>
            <person name="Culley D."/>
            <person name="Magnuson J.K."/>
            <person name="James T.Y."/>
            <person name="O'Malley M.A."/>
            <person name="Stajich J.E."/>
            <person name="Spatafora J.W."/>
            <person name="Visel A."/>
            <person name="Grigoriev I.V."/>
        </authorList>
    </citation>
    <scope>NUCLEOTIDE SEQUENCE [LARGE SCALE GENOMIC DNA]</scope>
    <source>
        <strain evidence="2 3">NRRL 2496</strain>
    </source>
</reference>
<comment type="caution">
    <text evidence="2">The sequence shown here is derived from an EMBL/GenBank/DDBJ whole genome shotgun (WGS) entry which is preliminary data.</text>
</comment>
<evidence type="ECO:0000313" key="2">
    <source>
        <dbReference type="EMBL" id="ORY97849.1"/>
    </source>
</evidence>
<proteinExistence type="predicted"/>
<evidence type="ECO:0000313" key="3">
    <source>
        <dbReference type="Proteomes" id="UP000242180"/>
    </source>
</evidence>
<feature type="compositionally biased region" description="Polar residues" evidence="1">
    <location>
        <begin position="7"/>
        <end position="26"/>
    </location>
</feature>
<dbReference type="EMBL" id="MCGN01000004">
    <property type="protein sequence ID" value="ORY97849.1"/>
    <property type="molecule type" value="Genomic_DNA"/>
</dbReference>
<sequence length="640" mass="70728">MDLPSTDPFSASYTLSENTVPITPTGKQPIYHSKRSRTATGLFDSSNSPSPSSKRPALLKHLALPTTAGIADGKTPPRETMTPSLHNEKQTPNRSSPSMTPTKDTPTRPSNKKRNTSLKGGRRRHEDDKSSPSTASLFQTCQSIWSKNKSDTTQTNMVDYDQVKHVSELLRIRLTQAKYRAFALLEASKSHLLDDEDRQELYESMLPPQPNLIPPVRLSSKRHHASAIVVGSSRNLKFPPDNSNALQQKRRRRLGPSAEEKLKIALVENPQGKLSVTFAPSSHARPRNRKVNPSKPRRTQNPVALAPIQQEDGSKVYVCEPCNKKYKNRNGLQYHLERCKFRSSNTITEEDDDETHASDKLNSSSDDNSQVDVNCVCDNPHENRGHLMQCEECKMWLHLNCVDSVFRCPRCRAKRRDQENDDEEVDELIDSDKEDDLPALITASSTPLHPDHHATTSTTSSALTASTASTAAHLHQKDAQRQQNITTGDHTADDNAEKTSSPTEESEHSLPLQQLPTTPAAAAAVAAAAAGTPPAGSVSTPPEASKSFNVVGGEDPLWGSPQHLLSESWSQHAHTEDEPSSSLEISDLGIFQAPSLLYSDSTMLDDEAMPMSDLVPTEHDDFSPWFQFANFDSDFRCDEP</sequence>
<feature type="compositionally biased region" description="Acidic residues" evidence="1">
    <location>
        <begin position="419"/>
        <end position="437"/>
    </location>
</feature>
<feature type="compositionally biased region" description="Basic residues" evidence="1">
    <location>
        <begin position="110"/>
        <end position="123"/>
    </location>
</feature>
<feature type="compositionally biased region" description="Basic residues" evidence="1">
    <location>
        <begin position="284"/>
        <end position="298"/>
    </location>
</feature>
<gene>
    <name evidence="2" type="ORF">BCR43DRAFT_490461</name>
</gene>
<feature type="compositionally biased region" description="Low complexity" evidence="1">
    <location>
        <begin position="516"/>
        <end position="539"/>
    </location>
</feature>
<dbReference type="CDD" id="cd15489">
    <property type="entry name" value="PHD_SF"/>
    <property type="match status" value="1"/>
</dbReference>
<dbReference type="InterPro" id="IPR013083">
    <property type="entry name" value="Znf_RING/FYVE/PHD"/>
</dbReference>
<feature type="compositionally biased region" description="Low complexity" evidence="1">
    <location>
        <begin position="455"/>
        <end position="473"/>
    </location>
</feature>
<evidence type="ECO:0000256" key="1">
    <source>
        <dbReference type="SAM" id="MobiDB-lite"/>
    </source>
</evidence>
<dbReference type="SUPFAM" id="SSF57903">
    <property type="entry name" value="FYVE/PHD zinc finger"/>
    <property type="match status" value="1"/>
</dbReference>
<organism evidence="2 3">
    <name type="scientific">Syncephalastrum racemosum</name>
    <name type="common">Filamentous fungus</name>
    <dbReference type="NCBI Taxonomy" id="13706"/>
    <lineage>
        <taxon>Eukaryota</taxon>
        <taxon>Fungi</taxon>
        <taxon>Fungi incertae sedis</taxon>
        <taxon>Mucoromycota</taxon>
        <taxon>Mucoromycotina</taxon>
        <taxon>Mucoromycetes</taxon>
        <taxon>Mucorales</taxon>
        <taxon>Syncephalastraceae</taxon>
        <taxon>Syncephalastrum</taxon>
    </lineage>
</organism>
<feature type="region of interest" description="Disordered" evidence="1">
    <location>
        <begin position="348"/>
        <end position="368"/>
    </location>
</feature>
<feature type="region of interest" description="Disordered" evidence="1">
    <location>
        <begin position="1"/>
        <end position="135"/>
    </location>
</feature>
<feature type="region of interest" description="Disordered" evidence="1">
    <location>
        <begin position="274"/>
        <end position="307"/>
    </location>
</feature>
<dbReference type="InParanoid" id="A0A1X2HG16"/>
<dbReference type="Proteomes" id="UP000242180">
    <property type="component" value="Unassembled WGS sequence"/>
</dbReference>
<feature type="region of interest" description="Disordered" evidence="1">
    <location>
        <begin position="415"/>
        <end position="562"/>
    </location>
</feature>
<feature type="region of interest" description="Disordered" evidence="1">
    <location>
        <begin position="234"/>
        <end position="257"/>
    </location>
</feature>
<dbReference type="STRING" id="13706.A0A1X2HG16"/>
<dbReference type="InterPro" id="IPR011011">
    <property type="entry name" value="Znf_FYVE_PHD"/>
</dbReference>
<keyword evidence="3" id="KW-1185">Reference proteome</keyword>
<dbReference type="OrthoDB" id="418595at2759"/>
<dbReference type="AlphaFoldDB" id="A0A1X2HG16"/>
<feature type="compositionally biased region" description="Polar residues" evidence="1">
    <location>
        <begin position="92"/>
        <end position="109"/>
    </location>
</feature>
<name>A0A1X2HG16_SYNRA</name>
<dbReference type="Gene3D" id="3.30.40.10">
    <property type="entry name" value="Zinc/RING finger domain, C3HC4 (zinc finger)"/>
    <property type="match status" value="1"/>
</dbReference>
<protein>
    <submittedName>
        <fullName evidence="2">Uncharacterized protein</fullName>
    </submittedName>
</protein>
<accession>A0A1X2HG16</accession>